<evidence type="ECO:0000313" key="1">
    <source>
        <dbReference type="EMBL" id="UPL48196.1"/>
    </source>
</evidence>
<keyword evidence="2" id="KW-1185">Reference proteome</keyword>
<gene>
    <name evidence="1" type="ORF">MWH26_13475</name>
</gene>
<dbReference type="EMBL" id="CP095848">
    <property type="protein sequence ID" value="UPL48196.1"/>
    <property type="molecule type" value="Genomic_DNA"/>
</dbReference>
<dbReference type="RefSeq" id="WP_247974700.1">
    <property type="nucleotide sequence ID" value="NZ_CP095848.1"/>
</dbReference>
<dbReference type="Proteomes" id="UP000829647">
    <property type="component" value="Chromosome"/>
</dbReference>
<evidence type="ECO:0000313" key="2">
    <source>
        <dbReference type="Proteomes" id="UP000829647"/>
    </source>
</evidence>
<sequence length="168" mass="19267">MTILLEDPLQFRWQTDLGRLLPSIRQQVEELSWVISNLQCLHLQGVVPAVIDWEKQMEYYYSYTVVSGKMLYDTFVDKGIQVVWGVFCGISGKVSDLAPNEVPYADGNRELWTEPEGFQLVASEIEIVAFDSSFTLVKFRDESLGRQFLEAFPNGRIVQSPDDMLKSY</sequence>
<proteinExistence type="predicted"/>
<reference evidence="1 2" key="1">
    <citation type="submission" date="2022-04" db="EMBL/GenBank/DDBJ databases">
        <title>Hymenobacter sp. isolated from the air.</title>
        <authorList>
            <person name="Won M."/>
            <person name="Lee C.-M."/>
            <person name="Woen H.-Y."/>
            <person name="Kwon S.-W."/>
        </authorList>
    </citation>
    <scope>NUCLEOTIDE SEQUENCE [LARGE SCALE GENOMIC DNA]</scope>
    <source>
        <strain evidence="2">5516 S-25</strain>
    </source>
</reference>
<name>A0ABY4J6Z7_9BACT</name>
<protein>
    <submittedName>
        <fullName evidence="1">Uncharacterized protein</fullName>
    </submittedName>
</protein>
<accession>A0ABY4J6Z7</accession>
<organism evidence="1 2">
    <name type="scientific">Hymenobacter sublimis</name>
    <dbReference type="NCBI Taxonomy" id="2933777"/>
    <lineage>
        <taxon>Bacteria</taxon>
        <taxon>Pseudomonadati</taxon>
        <taxon>Bacteroidota</taxon>
        <taxon>Cytophagia</taxon>
        <taxon>Cytophagales</taxon>
        <taxon>Hymenobacteraceae</taxon>
        <taxon>Hymenobacter</taxon>
    </lineage>
</organism>